<dbReference type="SMART" id="SM00749">
    <property type="entry name" value="BON"/>
    <property type="match status" value="1"/>
</dbReference>
<dbReference type="PANTHER" id="PTHR34606:SF15">
    <property type="entry name" value="BON DOMAIN-CONTAINING PROTEIN"/>
    <property type="match status" value="1"/>
</dbReference>
<keyword evidence="4" id="KW-1185">Reference proteome</keyword>
<feature type="domain" description="BON" evidence="2">
    <location>
        <begin position="199"/>
        <end position="267"/>
    </location>
</feature>
<feature type="region of interest" description="Disordered" evidence="1">
    <location>
        <begin position="1"/>
        <end position="78"/>
    </location>
</feature>
<dbReference type="InterPro" id="IPR014004">
    <property type="entry name" value="Transpt-assoc_nodulatn_dom_bac"/>
</dbReference>
<accession>A0A9X3YLE9</accession>
<feature type="compositionally biased region" description="Basic and acidic residues" evidence="1">
    <location>
        <begin position="136"/>
        <end position="153"/>
    </location>
</feature>
<feature type="region of interest" description="Disordered" evidence="1">
    <location>
        <begin position="266"/>
        <end position="286"/>
    </location>
</feature>
<name>A0A9X3YLE9_9GAMM</name>
<organism evidence="3 4">
    <name type="scientific">Tahibacter soli</name>
    <dbReference type="NCBI Taxonomy" id="2983605"/>
    <lineage>
        <taxon>Bacteria</taxon>
        <taxon>Pseudomonadati</taxon>
        <taxon>Pseudomonadota</taxon>
        <taxon>Gammaproteobacteria</taxon>
        <taxon>Lysobacterales</taxon>
        <taxon>Rhodanobacteraceae</taxon>
        <taxon>Tahibacter</taxon>
    </lineage>
</organism>
<dbReference type="Pfam" id="PF04972">
    <property type="entry name" value="BON"/>
    <property type="match status" value="1"/>
</dbReference>
<feature type="compositionally biased region" description="Basic and acidic residues" evidence="1">
    <location>
        <begin position="7"/>
        <end position="37"/>
    </location>
</feature>
<feature type="region of interest" description="Disordered" evidence="1">
    <location>
        <begin position="105"/>
        <end position="153"/>
    </location>
</feature>
<reference evidence="3" key="1">
    <citation type="submission" date="2023-02" db="EMBL/GenBank/DDBJ databases">
        <title>Tahibacter soli sp. nov. isolated from soil.</title>
        <authorList>
            <person name="Baek J.H."/>
            <person name="Lee J.K."/>
            <person name="Choi D.G."/>
            <person name="Jeon C.O."/>
        </authorList>
    </citation>
    <scope>NUCLEOTIDE SEQUENCE</scope>
    <source>
        <strain evidence="3">BL</strain>
    </source>
</reference>
<feature type="compositionally biased region" description="Basic and acidic residues" evidence="1">
    <location>
        <begin position="45"/>
        <end position="63"/>
    </location>
</feature>
<evidence type="ECO:0000256" key="1">
    <source>
        <dbReference type="SAM" id="MobiDB-lite"/>
    </source>
</evidence>
<dbReference type="Proteomes" id="UP001139971">
    <property type="component" value="Unassembled WGS sequence"/>
</dbReference>
<sequence length="286" mass="32192">MHHRHKDPNARDRGMQRRNDETRNRDERYDFGDENRGEPYYNEPDGGRFGEPRGRGSSEDIERGAGYGARYPSSAREMREGDWNRPEYGAFGHFGEYRGGGRWTASPDLPRHLQPAGPMAGTDVSHRRGAYYYGPRSDEDRRGDYRNRDEDARYDPYGRDLGANWTRAAPYPGYAETQGHSVHGAESYRGRGPKGYARADARIQEDVCERLTDDERVDAGDIVVATKNGVVTLDGTVPQRWMKHRAEDVVESCGGVKDVVNRLSVRRGDPAHGAPSPAGEDVVKKH</sequence>
<dbReference type="EMBL" id="JAOVZO020000018">
    <property type="protein sequence ID" value="MDC8014484.1"/>
    <property type="molecule type" value="Genomic_DNA"/>
</dbReference>
<dbReference type="RefSeq" id="WP_263544047.1">
    <property type="nucleotide sequence ID" value="NZ_JAOVZO020000018.1"/>
</dbReference>
<dbReference type="InterPro" id="IPR007055">
    <property type="entry name" value="BON_dom"/>
</dbReference>
<comment type="caution">
    <text evidence="3">The sequence shown here is derived from an EMBL/GenBank/DDBJ whole genome shotgun (WGS) entry which is preliminary data.</text>
</comment>
<dbReference type="Gene3D" id="3.30.1340.30">
    <property type="match status" value="1"/>
</dbReference>
<proteinExistence type="predicted"/>
<evidence type="ECO:0000313" key="4">
    <source>
        <dbReference type="Proteomes" id="UP001139971"/>
    </source>
</evidence>
<dbReference type="AlphaFoldDB" id="A0A9X3YLE9"/>
<dbReference type="PANTHER" id="PTHR34606">
    <property type="entry name" value="BON DOMAIN-CONTAINING PROTEIN"/>
    <property type="match status" value="1"/>
</dbReference>
<dbReference type="PROSITE" id="PS50914">
    <property type="entry name" value="BON"/>
    <property type="match status" value="1"/>
</dbReference>
<evidence type="ECO:0000313" key="3">
    <source>
        <dbReference type="EMBL" id="MDC8014484.1"/>
    </source>
</evidence>
<dbReference type="InterPro" id="IPR051686">
    <property type="entry name" value="Lipoprotein_DolP"/>
</dbReference>
<evidence type="ECO:0000259" key="2">
    <source>
        <dbReference type="PROSITE" id="PS50914"/>
    </source>
</evidence>
<protein>
    <submittedName>
        <fullName evidence="3">BON domain-containing protein</fullName>
    </submittedName>
</protein>
<gene>
    <name evidence="3" type="ORF">OD750_018220</name>
</gene>